<feature type="compositionally biased region" description="Basic and acidic residues" evidence="3">
    <location>
        <begin position="621"/>
        <end position="639"/>
    </location>
</feature>
<dbReference type="SUPFAM" id="SSF48452">
    <property type="entry name" value="TPR-like"/>
    <property type="match status" value="2"/>
</dbReference>
<dbReference type="EMBL" id="BEYU01000165">
    <property type="protein sequence ID" value="GBG33664.1"/>
    <property type="molecule type" value="Genomic_DNA"/>
</dbReference>
<organism evidence="4 5">
    <name type="scientific">Hondaea fermentalgiana</name>
    <dbReference type="NCBI Taxonomy" id="2315210"/>
    <lineage>
        <taxon>Eukaryota</taxon>
        <taxon>Sar</taxon>
        <taxon>Stramenopiles</taxon>
        <taxon>Bigyra</taxon>
        <taxon>Labyrinthulomycetes</taxon>
        <taxon>Thraustochytrida</taxon>
        <taxon>Thraustochytriidae</taxon>
        <taxon>Hondaea</taxon>
    </lineage>
</organism>
<dbReference type="InParanoid" id="A0A2R5H031"/>
<feature type="region of interest" description="Disordered" evidence="3">
    <location>
        <begin position="863"/>
        <end position="958"/>
    </location>
</feature>
<dbReference type="InterPro" id="IPR011990">
    <property type="entry name" value="TPR-like_helical_dom_sf"/>
</dbReference>
<accession>A0A2R5H031</accession>
<dbReference type="Proteomes" id="UP000241890">
    <property type="component" value="Unassembled WGS sequence"/>
</dbReference>
<evidence type="ECO:0000313" key="5">
    <source>
        <dbReference type="Proteomes" id="UP000241890"/>
    </source>
</evidence>
<evidence type="ECO:0000313" key="4">
    <source>
        <dbReference type="EMBL" id="GBG33664.1"/>
    </source>
</evidence>
<feature type="region of interest" description="Disordered" evidence="3">
    <location>
        <begin position="697"/>
        <end position="763"/>
    </location>
</feature>
<evidence type="ECO:0000256" key="3">
    <source>
        <dbReference type="SAM" id="MobiDB-lite"/>
    </source>
</evidence>
<feature type="region of interest" description="Disordered" evidence="3">
    <location>
        <begin position="248"/>
        <end position="267"/>
    </location>
</feature>
<evidence type="ECO:0000256" key="1">
    <source>
        <dbReference type="ARBA" id="ARBA00022737"/>
    </source>
</evidence>
<gene>
    <name evidence="4" type="ORF">FCC1311_098872</name>
</gene>
<dbReference type="Gene3D" id="1.25.40.10">
    <property type="entry name" value="Tetratricopeptide repeat domain"/>
    <property type="match status" value="2"/>
</dbReference>
<protein>
    <submittedName>
        <fullName evidence="4">Kinesin light chain 3</fullName>
    </submittedName>
</protein>
<dbReference type="Pfam" id="PF13424">
    <property type="entry name" value="TPR_12"/>
    <property type="match status" value="1"/>
</dbReference>
<name>A0A2R5H031_9STRA</name>
<feature type="compositionally biased region" description="Acidic residues" evidence="3">
    <location>
        <begin position="601"/>
        <end position="619"/>
    </location>
</feature>
<evidence type="ECO:0000256" key="2">
    <source>
        <dbReference type="ARBA" id="ARBA00022803"/>
    </source>
</evidence>
<proteinExistence type="predicted"/>
<keyword evidence="1" id="KW-0677">Repeat</keyword>
<dbReference type="PANTHER" id="PTHR45641:SF19">
    <property type="entry name" value="NEPHROCYSTIN-3"/>
    <property type="match status" value="1"/>
</dbReference>
<dbReference type="PANTHER" id="PTHR45641">
    <property type="entry name" value="TETRATRICOPEPTIDE REPEAT PROTEIN (AFU_ORTHOLOGUE AFUA_6G03870)"/>
    <property type="match status" value="1"/>
</dbReference>
<feature type="compositionally biased region" description="Basic residues" evidence="3">
    <location>
        <begin position="745"/>
        <end position="761"/>
    </location>
</feature>
<feature type="region of interest" description="Disordered" evidence="3">
    <location>
        <begin position="166"/>
        <end position="207"/>
    </location>
</feature>
<sequence>MVGLALGEPLISPWRFEELVDTTEKRLETLKRHAGKRSNAEKRLVATRALSLLYLEREELDRCEKLLRKSLSLASKLKGESSLEFKTQLNYLAVMQWKQDKVSDAETMLRDLVASLERHLKRHDGRKGFEQFNELLIRAMFNLAGVLAAKGKRREAAQVEADARSRARAAGVSREEDLASVQLPDSVRSGPDALRGSTRSGQSKRSSFRERISFIVGGRGGGGADSLVDGHSDSMRNSGADFAFSMPGAARRPAQHDQSRHRAAGEESAAMRTPLIDLLDHTAALLADARRTDHIELLFRTALTGSYGALTKVEEQRITVRLALLLGANSEYLDEATGILERALAITEELYGPKDIQVAVVAGDLGTFFAKKGDPERAEALFLRALNIFKNLDRAHRKEEVVYKNYGLLMKTKGQKAKADLIARMTLAIDDDWIFQTSESNVSVEAIARTLRVAIDLEAREKKTPQWYNWHDNERKKSLLAYALEVFRDTSHNWEEILAPKYLRISLEVIRLCGRSTAFVPISGMQHFALEAGGGTGPGASGRATTAESILRAQFQASRLGAVTASSAREAPAPQQAHHSWVSAAAAALFSSPWQAKEQSEVTDDNADDDGGADADTADTADARRRAHLHEDEGNYHDGDNDDDDDDHRDAVLEDPDDTDGEEGDPSGSGHRFSVGALAPPGSAARLLAIDIDQGPEEEEDEFGLGVGLEAARKRNNSKSGKSTTRSRRKDTDRDAGADGESSNKQKKKVKKDRKKKKKKGSIVAALLRRRRDSASQGLVAVASQAKQATGFLRPDLDLEDVLVDFFAEVAPEKSRTAVKALIAQHDGREDMVIASVEAKFLVRFHRDGTWESRFLDTDDLQSAASSGVSRVRGEARQRRSGHHGKAGYKDEDDVAFDGYEEDEDFEEEEDDDDDEEEEEEDDDDDVDDDEEDTDVRSGADASTDVMSYGPSSAASLKRRVETVEDNNDVDLSGTLDPDVPLRETLLRFYEQHVPNRGEKDVDEMLAHFDGRHRALFKALRKKYGVRFLHTGTATFVKAS</sequence>
<dbReference type="AlphaFoldDB" id="A0A2R5H031"/>
<reference evidence="4 5" key="1">
    <citation type="submission" date="2017-12" db="EMBL/GenBank/DDBJ databases">
        <title>Sequencing, de novo assembly and annotation of complete genome of a new Thraustochytrid species, strain FCC1311.</title>
        <authorList>
            <person name="Sedici K."/>
            <person name="Godart F."/>
            <person name="Aiese Cigliano R."/>
            <person name="Sanseverino W."/>
            <person name="Barakat M."/>
            <person name="Ortet P."/>
            <person name="Marechal E."/>
            <person name="Cagnac O."/>
            <person name="Amato A."/>
        </authorList>
    </citation>
    <scope>NUCLEOTIDE SEQUENCE [LARGE SCALE GENOMIC DNA]</scope>
</reference>
<keyword evidence="2" id="KW-0802">TPR repeat</keyword>
<feature type="region of interest" description="Disordered" evidence="3">
    <location>
        <begin position="594"/>
        <end position="678"/>
    </location>
</feature>
<comment type="caution">
    <text evidence="4">The sequence shown here is derived from an EMBL/GenBank/DDBJ whole genome shotgun (WGS) entry which is preliminary data.</text>
</comment>
<feature type="compositionally biased region" description="Acidic residues" evidence="3">
    <location>
        <begin position="891"/>
        <end position="934"/>
    </location>
</feature>
<keyword evidence="5" id="KW-1185">Reference proteome</keyword>
<feature type="compositionally biased region" description="Basic and acidic residues" evidence="3">
    <location>
        <begin position="254"/>
        <end position="265"/>
    </location>
</feature>
<feature type="compositionally biased region" description="Acidic residues" evidence="3">
    <location>
        <begin position="640"/>
        <end position="665"/>
    </location>
</feature>